<dbReference type="InterPro" id="IPR032466">
    <property type="entry name" value="Metal_Hydrolase"/>
</dbReference>
<dbReference type="InterPro" id="IPR011059">
    <property type="entry name" value="Metal-dep_hydrolase_composite"/>
</dbReference>
<evidence type="ECO:0000256" key="1">
    <source>
        <dbReference type="ARBA" id="ARBA00001947"/>
    </source>
</evidence>
<evidence type="ECO:0000259" key="3">
    <source>
        <dbReference type="Pfam" id="PF01979"/>
    </source>
</evidence>
<dbReference type="RefSeq" id="WP_194214008.1">
    <property type="nucleotide sequence ID" value="NZ_CP061205.1"/>
</dbReference>
<dbReference type="EMBL" id="JBHRSL010000010">
    <property type="protein sequence ID" value="MFC3052325.1"/>
    <property type="molecule type" value="Genomic_DNA"/>
</dbReference>
<dbReference type="Gene3D" id="3.20.20.140">
    <property type="entry name" value="Metal-dependent hydrolases"/>
    <property type="match status" value="2"/>
</dbReference>
<reference evidence="5" key="1">
    <citation type="journal article" date="2019" name="Int. J. Syst. Evol. Microbiol.">
        <title>The Global Catalogue of Microorganisms (GCM) 10K type strain sequencing project: providing services to taxonomists for standard genome sequencing and annotation.</title>
        <authorList>
            <consortium name="The Broad Institute Genomics Platform"/>
            <consortium name="The Broad Institute Genome Sequencing Center for Infectious Disease"/>
            <person name="Wu L."/>
            <person name="Ma J."/>
        </authorList>
    </citation>
    <scope>NUCLEOTIDE SEQUENCE [LARGE SCALE GENOMIC DNA]</scope>
    <source>
        <strain evidence="5">KCTC 62164</strain>
    </source>
</reference>
<dbReference type="PANTHER" id="PTHR11647:SF1">
    <property type="entry name" value="COLLAPSIN RESPONSE MEDIATOR PROTEIN"/>
    <property type="match status" value="1"/>
</dbReference>
<comment type="caution">
    <text evidence="4">The sequence shown here is derived from an EMBL/GenBank/DDBJ whole genome shotgun (WGS) entry which is preliminary data.</text>
</comment>
<dbReference type="PROSITE" id="PS51257">
    <property type="entry name" value="PROKAR_LIPOPROTEIN"/>
    <property type="match status" value="1"/>
</dbReference>
<dbReference type="InterPro" id="IPR006680">
    <property type="entry name" value="Amidohydro-rel"/>
</dbReference>
<feature type="chain" id="PRO_5047459865" evidence="2">
    <location>
        <begin position="28"/>
        <end position="537"/>
    </location>
</feature>
<comment type="cofactor">
    <cofactor evidence="1">
        <name>Zn(2+)</name>
        <dbReference type="ChEBI" id="CHEBI:29105"/>
    </cofactor>
</comment>
<evidence type="ECO:0000313" key="4">
    <source>
        <dbReference type="EMBL" id="MFC3052325.1"/>
    </source>
</evidence>
<name>A0ABV7D5Z2_9PROT</name>
<gene>
    <name evidence="4" type="ORF">ACFOKA_10455</name>
</gene>
<dbReference type="InterPro" id="IPR050378">
    <property type="entry name" value="Metallo-dep_Hydrolases_sf"/>
</dbReference>
<proteinExistence type="predicted"/>
<keyword evidence="2" id="KW-0732">Signal</keyword>
<dbReference type="SUPFAM" id="SSF51338">
    <property type="entry name" value="Composite domain of metallo-dependent hydrolases"/>
    <property type="match status" value="1"/>
</dbReference>
<feature type="signal peptide" evidence="2">
    <location>
        <begin position="1"/>
        <end position="27"/>
    </location>
</feature>
<evidence type="ECO:0000256" key="2">
    <source>
        <dbReference type="SAM" id="SignalP"/>
    </source>
</evidence>
<dbReference type="Proteomes" id="UP001595444">
    <property type="component" value="Unassembled WGS sequence"/>
</dbReference>
<protein>
    <submittedName>
        <fullName evidence="4">Amidohydrolase family protein</fullName>
    </submittedName>
</protein>
<keyword evidence="5" id="KW-1185">Reference proteome</keyword>
<dbReference type="PANTHER" id="PTHR11647">
    <property type="entry name" value="HYDRANTOINASE/DIHYDROPYRIMIDINASE FAMILY MEMBER"/>
    <property type="match status" value="1"/>
</dbReference>
<accession>A0ABV7D5Z2</accession>
<organism evidence="4 5">
    <name type="scientific">Kordiimonas pumila</name>
    <dbReference type="NCBI Taxonomy" id="2161677"/>
    <lineage>
        <taxon>Bacteria</taxon>
        <taxon>Pseudomonadati</taxon>
        <taxon>Pseudomonadota</taxon>
        <taxon>Alphaproteobacteria</taxon>
        <taxon>Kordiimonadales</taxon>
        <taxon>Kordiimonadaceae</taxon>
        <taxon>Kordiimonas</taxon>
    </lineage>
</organism>
<dbReference type="SUPFAM" id="SSF51556">
    <property type="entry name" value="Metallo-dependent hydrolases"/>
    <property type="match status" value="1"/>
</dbReference>
<sequence>MNRNRLARKFTGLVLLGVGCFSSSGWAEETQKLDLLISGGAVFTGDLEPSKITDIGIVDDKIVFIGNASAAHLKAVKTLDATGMMVAPGFVDPHTHIDPEIASDSPQDRLVLRQLKQGVTTSIIGVDGSGSLAIKEQRATAERQGVGQNFASYVGFGPVRMSVLGEYDKSPTPDELQKMKELVANGMCDGALGFSTGLFYAPQSYASINEVIALAKEAGKRGGIYDTHQRDEGNSSVGVYKSLKEAIRIGEESGAPLHIAHIKVTGLSDPSGETIGQLISLIEEARANGQAVTADQYPWSAANTGLVSVAMPRWVQDGGRNAMLKRFENAADVAKIKADSALVYRLADKIMISDVPAQPEIVGMFLSDIAAMWAVDAVDASIRILKHSAEVSIAVFVMEETDIKKVMPEPWVMTSSDGGADGGHPRGYASYPRLWTNYVVGEKTLTPEQFVHRSSGFVADTLGLKGRGYLKPGYFADIVVIDTKSYQPIATYKESTLLSTGVQHVIVNGKIELENGEPTGILSGRGLVKNPPANDCP</sequence>
<evidence type="ECO:0000313" key="5">
    <source>
        <dbReference type="Proteomes" id="UP001595444"/>
    </source>
</evidence>
<feature type="domain" description="Amidohydrolase-related" evidence="3">
    <location>
        <begin position="85"/>
        <end position="511"/>
    </location>
</feature>
<dbReference type="Pfam" id="PF01979">
    <property type="entry name" value="Amidohydro_1"/>
    <property type="match status" value="1"/>
</dbReference>